<sequence>MHFRGLSGEYWDPLLPFLSPAANPDVHGEPAEASAAPLFQKDNPLRSFASSGGGRQRLHARGHQREAALQRRTPPRRVRRRNRASRCTRGSAWIDAAVLNS</sequence>
<evidence type="ECO:0000256" key="1">
    <source>
        <dbReference type="SAM" id="MobiDB-lite"/>
    </source>
</evidence>
<dbReference type="AlphaFoldDB" id="A0A2T8IIV0"/>
<name>A0A2T8IIV0_9POAL</name>
<feature type="region of interest" description="Disordered" evidence="1">
    <location>
        <begin position="43"/>
        <end position="85"/>
    </location>
</feature>
<organism evidence="2">
    <name type="scientific">Panicum hallii</name>
    <dbReference type="NCBI Taxonomy" id="206008"/>
    <lineage>
        <taxon>Eukaryota</taxon>
        <taxon>Viridiplantae</taxon>
        <taxon>Streptophyta</taxon>
        <taxon>Embryophyta</taxon>
        <taxon>Tracheophyta</taxon>
        <taxon>Spermatophyta</taxon>
        <taxon>Magnoliopsida</taxon>
        <taxon>Liliopsida</taxon>
        <taxon>Poales</taxon>
        <taxon>Poaceae</taxon>
        <taxon>PACMAD clade</taxon>
        <taxon>Panicoideae</taxon>
        <taxon>Panicodae</taxon>
        <taxon>Paniceae</taxon>
        <taxon>Panicinae</taxon>
        <taxon>Panicum</taxon>
        <taxon>Panicum sect. Panicum</taxon>
    </lineage>
</organism>
<dbReference type="EMBL" id="CM008050">
    <property type="protein sequence ID" value="PVH37592.1"/>
    <property type="molecule type" value="Genomic_DNA"/>
</dbReference>
<proteinExistence type="predicted"/>
<dbReference type="Gramene" id="PVH37592">
    <property type="protein sequence ID" value="PVH37592"/>
    <property type="gene ID" value="PAHAL_5G039000"/>
</dbReference>
<protein>
    <submittedName>
        <fullName evidence="2">Uncharacterized protein</fullName>
    </submittedName>
</protein>
<dbReference type="Proteomes" id="UP000243499">
    <property type="component" value="Chromosome 5"/>
</dbReference>
<evidence type="ECO:0000313" key="2">
    <source>
        <dbReference type="EMBL" id="PVH37592.1"/>
    </source>
</evidence>
<accession>A0A2T8IIV0</accession>
<gene>
    <name evidence="2" type="ORF">PAHAL_5G039000</name>
</gene>
<reference evidence="2" key="1">
    <citation type="submission" date="2018-04" db="EMBL/GenBank/DDBJ databases">
        <title>WGS assembly of Panicum hallii.</title>
        <authorList>
            <person name="Lovell J."/>
            <person name="Jenkins J."/>
            <person name="Lowry D."/>
            <person name="Mamidi S."/>
            <person name="Sreedasyam A."/>
            <person name="Weng X."/>
            <person name="Barry K."/>
            <person name="Bonette J."/>
            <person name="Campitelli B."/>
            <person name="Daum C."/>
            <person name="Gordon S."/>
            <person name="Gould B."/>
            <person name="Lipzen A."/>
            <person name="Macqueen A."/>
            <person name="Palacio-Mejia J."/>
            <person name="Plott C."/>
            <person name="Shakirov E."/>
            <person name="Shu S."/>
            <person name="Yoshinaga Y."/>
            <person name="Zane M."/>
            <person name="Rokhsar D."/>
            <person name="Grimwood J."/>
            <person name="Schmutz J."/>
            <person name="Juenger T."/>
        </authorList>
    </citation>
    <scope>NUCLEOTIDE SEQUENCE [LARGE SCALE GENOMIC DNA]</scope>
    <source>
        <strain evidence="2">FIL2</strain>
    </source>
</reference>
<feature type="compositionally biased region" description="Basic residues" evidence="1">
    <location>
        <begin position="73"/>
        <end position="85"/>
    </location>
</feature>